<dbReference type="RefSeq" id="WP_378477546.1">
    <property type="nucleotide sequence ID" value="NZ_JBHUIW010000008.1"/>
</dbReference>
<dbReference type="PROSITE" id="PS51012">
    <property type="entry name" value="ABC_TM2"/>
    <property type="match status" value="1"/>
</dbReference>
<evidence type="ECO:0000256" key="5">
    <source>
        <dbReference type="ARBA" id="ARBA00022519"/>
    </source>
</evidence>
<dbReference type="EMBL" id="JBHUIW010000008">
    <property type="protein sequence ID" value="MFD2182368.1"/>
    <property type="molecule type" value="Genomic_DNA"/>
</dbReference>
<dbReference type="Proteomes" id="UP001597314">
    <property type="component" value="Unassembled WGS sequence"/>
</dbReference>
<sequence>MDVKIIDARDRSPFPPLDELWRHRELIWLFAKRYLASRYRQMALGTAWAVLEPLAQLALMTVVFGFLLRVDTNEYPYAIYVFTALIPWQHFTRTTLAVAGSLQENITLISKVYFPRIVLPIAAVLRELFDTALQFGILLLLAMAFGYYASWKVLVLGPLVLLGISLAGAGLGLWVAAVIVKFRDIRPVLGIVLQAGMYLSPVLYAASVVPERFRFFYQLNPMYWPLETFRWLLLDQPMTLSMALPIALALVAVVFVSGLVVFSLNERKTVDVL</sequence>
<feature type="transmembrane region" description="Helical" evidence="9">
    <location>
        <begin position="132"/>
        <end position="149"/>
    </location>
</feature>
<dbReference type="InterPro" id="IPR047817">
    <property type="entry name" value="ABC2_TM_bact-type"/>
</dbReference>
<evidence type="ECO:0000256" key="1">
    <source>
        <dbReference type="ARBA" id="ARBA00004429"/>
    </source>
</evidence>
<keyword evidence="5" id="KW-0997">Cell inner membrane</keyword>
<evidence type="ECO:0000256" key="9">
    <source>
        <dbReference type="RuleBase" id="RU361157"/>
    </source>
</evidence>
<dbReference type="Pfam" id="PF01061">
    <property type="entry name" value="ABC2_membrane"/>
    <property type="match status" value="1"/>
</dbReference>
<name>A0ABW5AHJ4_9BRAD</name>
<keyword evidence="8 9" id="KW-0472">Membrane</keyword>
<dbReference type="PANTHER" id="PTHR30413">
    <property type="entry name" value="INNER MEMBRANE TRANSPORT PERMEASE"/>
    <property type="match status" value="1"/>
</dbReference>
<comment type="subcellular location">
    <subcellularLocation>
        <location evidence="1 9">Cell inner membrane</location>
        <topology evidence="1 9">Multi-pass membrane protein</topology>
    </subcellularLocation>
</comment>
<organism evidence="11 12">
    <name type="scientific">Rhodoplanes azumiensis</name>
    <dbReference type="NCBI Taxonomy" id="1897628"/>
    <lineage>
        <taxon>Bacteria</taxon>
        <taxon>Pseudomonadati</taxon>
        <taxon>Pseudomonadota</taxon>
        <taxon>Alphaproteobacteria</taxon>
        <taxon>Hyphomicrobiales</taxon>
        <taxon>Nitrobacteraceae</taxon>
        <taxon>Rhodoplanes</taxon>
    </lineage>
</organism>
<gene>
    <name evidence="11" type="ORF">ACFSOX_09410</name>
</gene>
<evidence type="ECO:0000256" key="2">
    <source>
        <dbReference type="ARBA" id="ARBA00007783"/>
    </source>
</evidence>
<evidence type="ECO:0000256" key="3">
    <source>
        <dbReference type="ARBA" id="ARBA00022448"/>
    </source>
</evidence>
<proteinExistence type="inferred from homology"/>
<evidence type="ECO:0000259" key="10">
    <source>
        <dbReference type="PROSITE" id="PS51012"/>
    </source>
</evidence>
<comment type="similarity">
    <text evidence="2 9">Belongs to the ABC-2 integral membrane protein family.</text>
</comment>
<keyword evidence="3 9" id="KW-0813">Transport</keyword>
<feature type="domain" description="ABC transmembrane type-2" evidence="10">
    <location>
        <begin position="44"/>
        <end position="265"/>
    </location>
</feature>
<protein>
    <recommendedName>
        <fullName evidence="9">Transport permease protein</fullName>
    </recommendedName>
</protein>
<keyword evidence="6 9" id="KW-0812">Transmembrane</keyword>
<keyword evidence="4 9" id="KW-1003">Cell membrane</keyword>
<dbReference type="InterPro" id="IPR013525">
    <property type="entry name" value="ABC2_TM"/>
</dbReference>
<evidence type="ECO:0000313" key="11">
    <source>
        <dbReference type="EMBL" id="MFD2182368.1"/>
    </source>
</evidence>
<evidence type="ECO:0000313" key="12">
    <source>
        <dbReference type="Proteomes" id="UP001597314"/>
    </source>
</evidence>
<feature type="transmembrane region" description="Helical" evidence="9">
    <location>
        <begin position="242"/>
        <end position="264"/>
    </location>
</feature>
<reference evidence="12" key="1">
    <citation type="journal article" date="2019" name="Int. J. Syst. Evol. Microbiol.">
        <title>The Global Catalogue of Microorganisms (GCM) 10K type strain sequencing project: providing services to taxonomists for standard genome sequencing and annotation.</title>
        <authorList>
            <consortium name="The Broad Institute Genomics Platform"/>
            <consortium name="The Broad Institute Genome Sequencing Center for Infectious Disease"/>
            <person name="Wu L."/>
            <person name="Ma J."/>
        </authorList>
    </citation>
    <scope>NUCLEOTIDE SEQUENCE [LARGE SCALE GENOMIC DNA]</scope>
    <source>
        <strain evidence="12">CGMCC 1.6774</strain>
    </source>
</reference>
<feature type="transmembrane region" description="Helical" evidence="9">
    <location>
        <begin position="155"/>
        <end position="180"/>
    </location>
</feature>
<accession>A0ABW5AHJ4</accession>
<keyword evidence="12" id="KW-1185">Reference proteome</keyword>
<feature type="transmembrane region" description="Helical" evidence="9">
    <location>
        <begin position="42"/>
        <end position="68"/>
    </location>
</feature>
<evidence type="ECO:0000256" key="6">
    <source>
        <dbReference type="ARBA" id="ARBA00022692"/>
    </source>
</evidence>
<evidence type="ECO:0000256" key="4">
    <source>
        <dbReference type="ARBA" id="ARBA00022475"/>
    </source>
</evidence>
<keyword evidence="7 9" id="KW-1133">Transmembrane helix</keyword>
<feature type="transmembrane region" description="Helical" evidence="9">
    <location>
        <begin position="187"/>
        <end position="206"/>
    </location>
</feature>
<evidence type="ECO:0000256" key="7">
    <source>
        <dbReference type="ARBA" id="ARBA00022989"/>
    </source>
</evidence>
<comment type="caution">
    <text evidence="11">The sequence shown here is derived from an EMBL/GenBank/DDBJ whole genome shotgun (WGS) entry which is preliminary data.</text>
</comment>
<dbReference type="PANTHER" id="PTHR30413:SF8">
    <property type="entry name" value="TRANSPORT PERMEASE PROTEIN"/>
    <property type="match status" value="1"/>
</dbReference>
<evidence type="ECO:0000256" key="8">
    <source>
        <dbReference type="ARBA" id="ARBA00023136"/>
    </source>
</evidence>
<feature type="transmembrane region" description="Helical" evidence="9">
    <location>
        <begin position="106"/>
        <end position="125"/>
    </location>
</feature>